<dbReference type="PANTHER" id="PTHR12526:SF630">
    <property type="entry name" value="GLYCOSYLTRANSFERASE"/>
    <property type="match status" value="1"/>
</dbReference>
<protein>
    <submittedName>
        <fullName evidence="3">Glycosyltransferase family 4 protein</fullName>
    </submittedName>
</protein>
<dbReference type="Proteomes" id="UP000829517">
    <property type="component" value="Unassembled WGS sequence"/>
</dbReference>
<evidence type="ECO:0000259" key="2">
    <source>
        <dbReference type="Pfam" id="PF13439"/>
    </source>
</evidence>
<evidence type="ECO:0000259" key="1">
    <source>
        <dbReference type="Pfam" id="PF00534"/>
    </source>
</evidence>
<feature type="domain" description="Glycosyltransferase subfamily 4-like N-terminal" evidence="2">
    <location>
        <begin position="54"/>
        <end position="166"/>
    </location>
</feature>
<evidence type="ECO:0000313" key="3">
    <source>
        <dbReference type="EMBL" id="MCF8714579.1"/>
    </source>
</evidence>
<dbReference type="CDD" id="cd03801">
    <property type="entry name" value="GT4_PimA-like"/>
    <property type="match status" value="1"/>
</dbReference>
<proteinExistence type="predicted"/>
<reference evidence="3 4" key="1">
    <citation type="submission" date="2021-01" db="EMBL/GenBank/DDBJ databases">
        <title>Genome sequencing of Joostella atrarenae M1-2 (= KCTC 23194).</title>
        <authorList>
            <person name="Zakaria M.R."/>
            <person name="Lam M.Q."/>
            <person name="Chong C.S."/>
        </authorList>
    </citation>
    <scope>NUCLEOTIDE SEQUENCE [LARGE SCALE GENOMIC DNA]</scope>
    <source>
        <strain evidence="3 4">M1-2</strain>
    </source>
</reference>
<organism evidence="3 4">
    <name type="scientific">Joostella atrarenae</name>
    <dbReference type="NCBI Taxonomy" id="679257"/>
    <lineage>
        <taxon>Bacteria</taxon>
        <taxon>Pseudomonadati</taxon>
        <taxon>Bacteroidota</taxon>
        <taxon>Flavobacteriia</taxon>
        <taxon>Flavobacteriales</taxon>
        <taxon>Flavobacteriaceae</taxon>
        <taxon>Joostella</taxon>
    </lineage>
</organism>
<dbReference type="SUPFAM" id="SSF53756">
    <property type="entry name" value="UDP-Glycosyltransferase/glycogen phosphorylase"/>
    <property type="match status" value="1"/>
</dbReference>
<dbReference type="RefSeq" id="WP_236958543.1">
    <property type="nucleotide sequence ID" value="NZ_JAETXX010000003.1"/>
</dbReference>
<dbReference type="InterPro" id="IPR001296">
    <property type="entry name" value="Glyco_trans_1"/>
</dbReference>
<accession>A0ABS9J2C2</accession>
<dbReference type="InterPro" id="IPR028098">
    <property type="entry name" value="Glyco_trans_4-like_N"/>
</dbReference>
<dbReference type="EMBL" id="JAETXX010000003">
    <property type="protein sequence ID" value="MCF8714579.1"/>
    <property type="molecule type" value="Genomic_DNA"/>
</dbReference>
<dbReference type="Pfam" id="PF00534">
    <property type="entry name" value="Glycos_transf_1"/>
    <property type="match status" value="1"/>
</dbReference>
<comment type="caution">
    <text evidence="3">The sequence shown here is derived from an EMBL/GenBank/DDBJ whole genome shotgun (WGS) entry which is preliminary data.</text>
</comment>
<evidence type="ECO:0000313" key="4">
    <source>
        <dbReference type="Proteomes" id="UP000829517"/>
    </source>
</evidence>
<dbReference type="PANTHER" id="PTHR12526">
    <property type="entry name" value="GLYCOSYLTRANSFERASE"/>
    <property type="match status" value="1"/>
</dbReference>
<feature type="domain" description="Glycosyl transferase family 1" evidence="1">
    <location>
        <begin position="177"/>
        <end position="336"/>
    </location>
</feature>
<gene>
    <name evidence="3" type="ORF">JM658_07010</name>
</gene>
<dbReference type="Gene3D" id="3.40.50.2000">
    <property type="entry name" value="Glycogen Phosphorylase B"/>
    <property type="match status" value="2"/>
</dbReference>
<name>A0ABS9J2C2_9FLAO</name>
<keyword evidence="4" id="KW-1185">Reference proteome</keyword>
<sequence>MRILHITTIVEWRGGDAQMLTTYNLMKNYSDIEQFILCPVGSVLSDKLKKDEVKYYTASRKSKQSFKFAREIWRIVKQEKIDIIHVHDSNAFSLTLLIIRFLPNTKLVYSRKRNNPISNNYFKKIKYNHKRINQIVCVSNAVKDVFRPILKKMDHVVTIYDGIDVKKFELNKKEDVLIKEYGLAEETTIIANIASLTEQKDITTFIDAVEIIVNSTQRKIQFFVIGDGELNEELTKYKQKKGLNDKIIFTGFRNDIPKILPEIDILMMSSIVEGLPLSIFEAFAAKVPVVSTSAGGIKEAIKQKETGMISPIKDSNALAQNVLCLLEDPKLIDYIVESSNILVNQNFTLEVMKKNYYKMYKNVYNK</sequence>
<dbReference type="Pfam" id="PF13439">
    <property type="entry name" value="Glyco_transf_4"/>
    <property type="match status" value="1"/>
</dbReference>